<protein>
    <submittedName>
        <fullName evidence="2">SAM-dependent methyltransferase</fullName>
    </submittedName>
</protein>
<dbReference type="AlphaFoldDB" id="A0A927EW03"/>
<dbReference type="InterPro" id="IPR006764">
    <property type="entry name" value="SAM_dep_MeTrfase_SAV2177_type"/>
</dbReference>
<dbReference type="SUPFAM" id="SSF53335">
    <property type="entry name" value="S-adenosyl-L-methionine-dependent methyltransferases"/>
    <property type="match status" value="1"/>
</dbReference>
<dbReference type="RefSeq" id="WP_191207857.1">
    <property type="nucleotide sequence ID" value="NZ_BAABKL010000039.1"/>
</dbReference>
<sequence>MNVANGGPIAEGGPTGEDPAALIDSSVPHSARMWNYWLGGKDNYEADRVAADQFAAAFPAIAANARAFRAFLSRAIRYLADEAGVRQFLDVGTGLPTVDNTHEIAQRVAPDSRIVYVDNDPLVLAHARALLTSTPEGATAYLDADLHRPAAILAEARRTLDFERPVALILSGILGHVTDDEEALGIVRELTEALPSGSYLLVCDGTDTDETLKKAQEEHNEGGQVQYRLRSPEELGGFFAGFDLVEPGIVSCPLWRPNPSQVGSAVPVDSYGGVGRKP</sequence>
<name>A0A927EW03_9ACTN</name>
<keyword evidence="3" id="KW-1185">Reference proteome</keyword>
<dbReference type="GO" id="GO:0008168">
    <property type="term" value="F:methyltransferase activity"/>
    <property type="evidence" value="ECO:0007669"/>
    <property type="project" value="UniProtKB-KW"/>
</dbReference>
<keyword evidence="2" id="KW-0808">Transferase</keyword>
<dbReference type="Proteomes" id="UP000632289">
    <property type="component" value="Unassembled WGS sequence"/>
</dbReference>
<accession>A0A927EW03</accession>
<reference evidence="2" key="1">
    <citation type="submission" date="2020-09" db="EMBL/GenBank/DDBJ databases">
        <title>Secondary metabolite and genome analysis of marine Streptomyces chumphonensis KK1-2T.</title>
        <authorList>
            <person name="Phongsopitanun W."/>
            <person name="Kanchanasin P."/>
            <person name="Pittayakhajonwut P."/>
            <person name="Suwanborirux K."/>
            <person name="Tanasupawat S."/>
        </authorList>
    </citation>
    <scope>NUCLEOTIDE SEQUENCE</scope>
    <source>
        <strain evidence="2">KK1-2</strain>
    </source>
</reference>
<comment type="caution">
    <text evidence="2">The sequence shown here is derived from an EMBL/GenBank/DDBJ whole genome shotgun (WGS) entry which is preliminary data.</text>
</comment>
<proteinExistence type="predicted"/>
<feature type="region of interest" description="Disordered" evidence="1">
    <location>
        <begin position="1"/>
        <end position="22"/>
    </location>
</feature>
<gene>
    <name evidence="2" type="ORF">IF129_03275</name>
</gene>
<dbReference type="InterPro" id="IPR029063">
    <property type="entry name" value="SAM-dependent_MTases_sf"/>
</dbReference>
<dbReference type="PIRSF" id="PIRSF017393">
    <property type="entry name" value="MTase_SAV2177"/>
    <property type="match status" value="1"/>
</dbReference>
<dbReference type="EMBL" id="JACXYU010000001">
    <property type="protein sequence ID" value="MBD3930596.1"/>
    <property type="molecule type" value="Genomic_DNA"/>
</dbReference>
<evidence type="ECO:0000313" key="3">
    <source>
        <dbReference type="Proteomes" id="UP000632289"/>
    </source>
</evidence>
<keyword evidence="2" id="KW-0489">Methyltransferase</keyword>
<evidence type="ECO:0000313" key="2">
    <source>
        <dbReference type="EMBL" id="MBD3930596.1"/>
    </source>
</evidence>
<organism evidence="2 3">
    <name type="scientific">Streptomyces chumphonensis</name>
    <dbReference type="NCBI Taxonomy" id="1214925"/>
    <lineage>
        <taxon>Bacteria</taxon>
        <taxon>Bacillati</taxon>
        <taxon>Actinomycetota</taxon>
        <taxon>Actinomycetes</taxon>
        <taxon>Kitasatosporales</taxon>
        <taxon>Streptomycetaceae</taxon>
        <taxon>Streptomyces</taxon>
    </lineage>
</organism>
<dbReference type="Gene3D" id="3.40.50.150">
    <property type="entry name" value="Vaccinia Virus protein VP39"/>
    <property type="match status" value="1"/>
</dbReference>
<dbReference type="Pfam" id="PF04672">
    <property type="entry name" value="Methyltransf_19"/>
    <property type="match status" value="1"/>
</dbReference>
<dbReference type="GO" id="GO:0032259">
    <property type="term" value="P:methylation"/>
    <property type="evidence" value="ECO:0007669"/>
    <property type="project" value="UniProtKB-KW"/>
</dbReference>
<evidence type="ECO:0000256" key="1">
    <source>
        <dbReference type="SAM" id="MobiDB-lite"/>
    </source>
</evidence>